<name>A0A1M5TAS6_9FLAO</name>
<dbReference type="PANTHER" id="PTHR43798">
    <property type="entry name" value="MONOACYLGLYCEROL LIPASE"/>
    <property type="match status" value="1"/>
</dbReference>
<dbReference type="InterPro" id="IPR013595">
    <property type="entry name" value="Pept_S33_TAP-like_C"/>
</dbReference>
<evidence type="ECO:0000259" key="1">
    <source>
        <dbReference type="Pfam" id="PF08386"/>
    </source>
</evidence>
<dbReference type="Pfam" id="PF08386">
    <property type="entry name" value="Abhydrolase_4"/>
    <property type="match status" value="1"/>
</dbReference>
<proteinExistence type="predicted"/>
<protein>
    <submittedName>
        <fullName evidence="2">TAP-like protein</fullName>
    </submittedName>
</protein>
<dbReference type="STRING" id="1089305.SAMN05444148_2106"/>
<dbReference type="SUPFAM" id="SSF53474">
    <property type="entry name" value="alpha/beta-Hydrolases"/>
    <property type="match status" value="1"/>
</dbReference>
<evidence type="ECO:0000313" key="2">
    <source>
        <dbReference type="EMBL" id="SHH47811.1"/>
    </source>
</evidence>
<dbReference type="EMBL" id="FQWS01000002">
    <property type="protein sequence ID" value="SHH47811.1"/>
    <property type="molecule type" value="Genomic_DNA"/>
</dbReference>
<dbReference type="Gene3D" id="3.40.50.1820">
    <property type="entry name" value="alpha/beta hydrolase"/>
    <property type="match status" value="1"/>
</dbReference>
<dbReference type="AlphaFoldDB" id="A0A1M5TAS6"/>
<dbReference type="OrthoDB" id="4510475at2"/>
<dbReference type="RefSeq" id="WP_073086204.1">
    <property type="nucleotide sequence ID" value="NZ_FQWS01000002.1"/>
</dbReference>
<sequence>MMKYLIRLLLLITLVTSCKEDNNKFQPTFIISSETTHKIPENQDFTFGYLEVLEDKSKPEGTKLKLPVYIFKSRNSNPSKDPIIYTVGGPGSSTMRSAQYMNSYMYLDDRDFILFEQRGTQYAQPHLDCPEWSEAVYKSNLPSFDSAGSDKLFENAAKQCKKRLEEKGINLSTYNTNAIAADIVDLKNALNIDTYNLLSLSYSTKIAQVLIRDYPEGIRSVVMDSPLPLEVNYDEESITNLMNALDTLFSDCQTDIDCRKSYPNLKHRFLSYLKEKTENPLIVSVANPNTKKEETFYLTGADLVAVFENASVTNIPYEINKLLNSDLSSLKYQLAQLFNNKGFGAGQGMRLSVWCAEEEPFNSESNIKYEVNKYKELKGLSSSVFSKSVCDIWGVKKAKDIENEPVKSTIPVLLINGDYDSETPPRWAKSMTNNLSNSQHFVFKGWRHGPTTNWSNQCAMELANSFFNNPNKIAEVDCYKKIKTPKFKLAE</sequence>
<evidence type="ECO:0000313" key="3">
    <source>
        <dbReference type="Proteomes" id="UP000184522"/>
    </source>
</evidence>
<dbReference type="InterPro" id="IPR050266">
    <property type="entry name" value="AB_hydrolase_sf"/>
</dbReference>
<reference evidence="3" key="1">
    <citation type="submission" date="2016-11" db="EMBL/GenBank/DDBJ databases">
        <authorList>
            <person name="Varghese N."/>
            <person name="Submissions S."/>
        </authorList>
    </citation>
    <scope>NUCLEOTIDE SEQUENCE [LARGE SCALE GENOMIC DNA]</scope>
    <source>
        <strain evidence="3">DSM 25330</strain>
    </source>
</reference>
<accession>A0A1M5TAS6</accession>
<organism evidence="2 3">
    <name type="scientific">Winogradskyella jejuensis</name>
    <dbReference type="NCBI Taxonomy" id="1089305"/>
    <lineage>
        <taxon>Bacteria</taxon>
        <taxon>Pseudomonadati</taxon>
        <taxon>Bacteroidota</taxon>
        <taxon>Flavobacteriia</taxon>
        <taxon>Flavobacteriales</taxon>
        <taxon>Flavobacteriaceae</taxon>
        <taxon>Winogradskyella</taxon>
    </lineage>
</organism>
<gene>
    <name evidence="2" type="ORF">SAMN05444148_2106</name>
</gene>
<feature type="domain" description="Peptidase S33 tripeptidyl aminopeptidase-like C-terminal" evidence="1">
    <location>
        <begin position="386"/>
        <end position="472"/>
    </location>
</feature>
<dbReference type="PANTHER" id="PTHR43798:SF27">
    <property type="entry name" value="HYDROLASE ALPHA_BETA HYDROLASE FOLD FAMILY"/>
    <property type="match status" value="1"/>
</dbReference>
<dbReference type="PROSITE" id="PS51257">
    <property type="entry name" value="PROKAR_LIPOPROTEIN"/>
    <property type="match status" value="1"/>
</dbReference>
<dbReference type="InterPro" id="IPR029058">
    <property type="entry name" value="AB_hydrolase_fold"/>
</dbReference>
<dbReference type="Proteomes" id="UP000184522">
    <property type="component" value="Unassembled WGS sequence"/>
</dbReference>
<dbReference type="GO" id="GO:0016020">
    <property type="term" value="C:membrane"/>
    <property type="evidence" value="ECO:0007669"/>
    <property type="project" value="TreeGrafter"/>
</dbReference>
<keyword evidence="3" id="KW-1185">Reference proteome</keyword>